<evidence type="ECO:0000313" key="3">
    <source>
        <dbReference type="EMBL" id="UOE25792.1"/>
    </source>
</evidence>
<proteinExistence type="predicted"/>
<dbReference type="Proteomes" id="UP000831304">
    <property type="component" value="Chromosome"/>
</dbReference>
<accession>A0ABY4ATQ2</accession>
<feature type="transmembrane region" description="Helical" evidence="1">
    <location>
        <begin position="40"/>
        <end position="68"/>
    </location>
</feature>
<keyword evidence="4" id="KW-1185">Reference proteome</keyword>
<name>A0ABY4ATQ2_9MICO</name>
<sequence>MSSTEPAAIDPRGPRFSAAITAALLLVDVVLGLAGAELAAWLLLAALALLFAWGAIAGVARHPFGVLYRRLVRPRLAPPAELEDPRPPAFAQGVGLLVAGAGVVLGAVGLPLAVPIAAAAAFLAAFLNAAFGFCLGCQLYLLLIRARVIRPARPLAGSLR</sequence>
<feature type="transmembrane region" description="Helical" evidence="1">
    <location>
        <begin position="16"/>
        <end position="34"/>
    </location>
</feature>
<reference evidence="3 4" key="1">
    <citation type="submission" date="2022-03" db="EMBL/GenBank/DDBJ databases">
        <title>Agromyces sp. isolated from the gut of P. brevitarsis seulensis larvae.</title>
        <authorList>
            <person name="Won M."/>
            <person name="Kwon S.-W."/>
        </authorList>
    </citation>
    <scope>NUCLEOTIDE SEQUENCE [LARGE SCALE GENOMIC DNA]</scope>
    <source>
        <strain evidence="3 4">KACC 16215</strain>
    </source>
</reference>
<gene>
    <name evidence="3" type="ORF">MTP13_15970</name>
</gene>
<feature type="transmembrane region" description="Helical" evidence="1">
    <location>
        <begin position="116"/>
        <end position="143"/>
    </location>
</feature>
<evidence type="ECO:0000256" key="1">
    <source>
        <dbReference type="SAM" id="Phobius"/>
    </source>
</evidence>
<dbReference type="EMBL" id="CP094533">
    <property type="protein sequence ID" value="UOE25792.1"/>
    <property type="molecule type" value="Genomic_DNA"/>
</dbReference>
<feature type="domain" description="DUF4395" evidence="2">
    <location>
        <begin position="9"/>
        <end position="145"/>
    </location>
</feature>
<keyword evidence="1" id="KW-0812">Transmembrane</keyword>
<dbReference type="InterPro" id="IPR025508">
    <property type="entry name" value="DUF4395"/>
</dbReference>
<keyword evidence="1" id="KW-0472">Membrane</keyword>
<feature type="transmembrane region" description="Helical" evidence="1">
    <location>
        <begin position="89"/>
        <end position="110"/>
    </location>
</feature>
<protein>
    <submittedName>
        <fullName evidence="3">DUF4395 domain-containing protein</fullName>
    </submittedName>
</protein>
<evidence type="ECO:0000313" key="4">
    <source>
        <dbReference type="Proteomes" id="UP000831304"/>
    </source>
</evidence>
<organism evidence="3 4">
    <name type="scientific">Agromyces soli</name>
    <dbReference type="NCBI Taxonomy" id="659012"/>
    <lineage>
        <taxon>Bacteria</taxon>
        <taxon>Bacillati</taxon>
        <taxon>Actinomycetota</taxon>
        <taxon>Actinomycetes</taxon>
        <taxon>Micrococcales</taxon>
        <taxon>Microbacteriaceae</taxon>
        <taxon>Agromyces</taxon>
    </lineage>
</organism>
<dbReference type="RefSeq" id="WP_243568650.1">
    <property type="nucleotide sequence ID" value="NZ_BAAARD010000006.1"/>
</dbReference>
<evidence type="ECO:0000259" key="2">
    <source>
        <dbReference type="Pfam" id="PF14340"/>
    </source>
</evidence>
<keyword evidence="1" id="KW-1133">Transmembrane helix</keyword>
<dbReference type="Pfam" id="PF14340">
    <property type="entry name" value="DUF4395"/>
    <property type="match status" value="1"/>
</dbReference>